<name>A0ABV5W5G9_9BACL</name>
<dbReference type="RefSeq" id="WP_344908880.1">
    <property type="nucleotide sequence ID" value="NZ_BAAAYO010000006.1"/>
</dbReference>
<comment type="function">
    <text evidence="5">Catalyzes the conversion of GlcNAc-PP-undecaprenol into ManNAc-GlcNAc-PP-undecaprenol, the first committed lipid intermediate in the de novo synthesis of teichoic acid.</text>
</comment>
<sequence>MNNHAQIMGISFPKMTMDQSLHLLEDVVGQNRKELFYVVTGNPEIVMSCQHDRKLRSIVEEAGLVTADGIGIVMVSRLRGGHLPERVTGCDLLIQLLEKGNRHSWSFYLLGADEPTSRRAAEVIGERYPGVRVAGRHHGYFHKDDEAAIVEDIRAAAPDFLIVALGAPYAENWIHNYKAHLGAKVAIGVGGSLDIVAGKVKRAPAVWQKLHAEWLYRLIRQPSRWRRQLLLPRFALRALLYKD</sequence>
<dbReference type="InterPro" id="IPR004629">
    <property type="entry name" value="WecG_TagA_CpsF"/>
</dbReference>
<comment type="catalytic activity">
    <reaction evidence="5">
        <text>UDP-N-acetyl-alpha-D-mannosamine + N-acetyl-alpha-D-glucosaminyl-di-trans,octa-cis-undecaprenyl diphosphate = N-acetyl-beta-D-mannosaminyl-(1-&gt;4)-N-acetyl-alpha-D-glucosaminyl di-trans,octa-cis-undecaprenyl diphosphate + UDP + H(+)</text>
        <dbReference type="Rhea" id="RHEA:16053"/>
        <dbReference type="ChEBI" id="CHEBI:15378"/>
        <dbReference type="ChEBI" id="CHEBI:58223"/>
        <dbReference type="ChEBI" id="CHEBI:62959"/>
        <dbReference type="ChEBI" id="CHEBI:68623"/>
        <dbReference type="ChEBI" id="CHEBI:132210"/>
        <dbReference type="EC" id="2.4.1.187"/>
    </reaction>
</comment>
<evidence type="ECO:0000256" key="5">
    <source>
        <dbReference type="HAMAP-Rule" id="MF_02070"/>
    </source>
</evidence>
<proteinExistence type="inferred from homology"/>
<protein>
    <recommendedName>
        <fullName evidence="5">N-acetylglucosaminyldiphosphoundecaprenol N-acetyl-beta-D-mannosaminyltransferase</fullName>
        <ecNumber evidence="5">2.4.1.187</ecNumber>
    </recommendedName>
    <alternativeName>
        <fullName evidence="5">N-acetylmannosaminyltransferase</fullName>
    </alternativeName>
    <alternativeName>
        <fullName evidence="5">UDP-N-acetylmannosamine transferase</fullName>
    </alternativeName>
    <alternativeName>
        <fullName evidence="5">UDP-N-acetylmannosamine:N-acetylglucosaminyl pyrophosphorylundecaprenol N-acetylmannosaminyltransferase</fullName>
    </alternativeName>
</protein>
<dbReference type="Proteomes" id="UP001589619">
    <property type="component" value="Unassembled WGS sequence"/>
</dbReference>
<keyword evidence="2 5" id="KW-0808">Transferase</keyword>
<organism evidence="6 7">
    <name type="scientific">Paenibacillus hodogayensis</name>
    <dbReference type="NCBI Taxonomy" id="279208"/>
    <lineage>
        <taxon>Bacteria</taxon>
        <taxon>Bacillati</taxon>
        <taxon>Bacillota</taxon>
        <taxon>Bacilli</taxon>
        <taxon>Bacillales</taxon>
        <taxon>Paenibacillaceae</taxon>
        <taxon>Paenibacillus</taxon>
    </lineage>
</organism>
<dbReference type="PANTHER" id="PTHR34136:SF1">
    <property type="entry name" value="UDP-N-ACETYL-D-MANNOSAMINURONIC ACID TRANSFERASE"/>
    <property type="match status" value="1"/>
</dbReference>
<keyword evidence="7" id="KW-1185">Reference proteome</keyword>
<evidence type="ECO:0000256" key="2">
    <source>
        <dbReference type="ARBA" id="ARBA00022679"/>
    </source>
</evidence>
<dbReference type="InterPro" id="IPR034714">
    <property type="entry name" value="TagA_TarA"/>
</dbReference>
<dbReference type="HAMAP" id="MF_02070">
    <property type="entry name" value="TagA_TarA"/>
    <property type="match status" value="1"/>
</dbReference>
<keyword evidence="1 5" id="KW-0328">Glycosyltransferase</keyword>
<dbReference type="CDD" id="cd06533">
    <property type="entry name" value="Glyco_transf_WecG_TagA"/>
    <property type="match status" value="1"/>
</dbReference>
<gene>
    <name evidence="6" type="ORF">ACFFNY_29920</name>
</gene>
<evidence type="ECO:0000313" key="7">
    <source>
        <dbReference type="Proteomes" id="UP001589619"/>
    </source>
</evidence>
<evidence type="ECO:0000256" key="4">
    <source>
        <dbReference type="ARBA" id="ARBA00023316"/>
    </source>
</evidence>
<dbReference type="NCBIfam" id="TIGR00696">
    <property type="entry name" value="wecG_tagA_cpsF"/>
    <property type="match status" value="1"/>
</dbReference>
<reference evidence="6 7" key="1">
    <citation type="submission" date="2024-09" db="EMBL/GenBank/DDBJ databases">
        <authorList>
            <person name="Sun Q."/>
            <person name="Mori K."/>
        </authorList>
    </citation>
    <scope>NUCLEOTIDE SEQUENCE [LARGE SCALE GENOMIC DNA]</scope>
    <source>
        <strain evidence="6 7">JCM 12520</strain>
    </source>
</reference>
<comment type="pathway">
    <text evidence="5">Cell wall biogenesis; teichoic acid biosynthesis.</text>
</comment>
<dbReference type="EC" id="2.4.1.187" evidence="5"/>
<evidence type="ECO:0000256" key="3">
    <source>
        <dbReference type="ARBA" id="ARBA00022944"/>
    </source>
</evidence>
<dbReference type="EMBL" id="JBHMAG010000018">
    <property type="protein sequence ID" value="MFB9755820.1"/>
    <property type="molecule type" value="Genomic_DNA"/>
</dbReference>
<dbReference type="Pfam" id="PF03808">
    <property type="entry name" value="Glyco_tran_WecG"/>
    <property type="match status" value="1"/>
</dbReference>
<keyword evidence="4 5" id="KW-0961">Cell wall biogenesis/degradation</keyword>
<evidence type="ECO:0000313" key="6">
    <source>
        <dbReference type="EMBL" id="MFB9755820.1"/>
    </source>
</evidence>
<comment type="caution">
    <text evidence="6">The sequence shown here is derived from an EMBL/GenBank/DDBJ whole genome shotgun (WGS) entry which is preliminary data.</text>
</comment>
<keyword evidence="3 5" id="KW-0777">Teichoic acid biosynthesis</keyword>
<accession>A0ABV5W5G9</accession>
<dbReference type="PANTHER" id="PTHR34136">
    <property type="match status" value="1"/>
</dbReference>
<comment type="similarity">
    <text evidence="5">Belongs to the glycosyltransferase 26 family. TagA/TarA subfamily.</text>
</comment>
<evidence type="ECO:0000256" key="1">
    <source>
        <dbReference type="ARBA" id="ARBA00022676"/>
    </source>
</evidence>